<evidence type="ECO:0000313" key="3">
    <source>
        <dbReference type="EMBL" id="KJY61875.1"/>
    </source>
</evidence>
<dbReference type="PANTHER" id="PTHR43542:SF1">
    <property type="entry name" value="METHYLTRANSFERASE"/>
    <property type="match status" value="1"/>
</dbReference>
<dbReference type="STRING" id="1218492.JG30_09280"/>
<dbReference type="NCBIfam" id="TIGR00095">
    <property type="entry name" value="16S rRNA (guanine(966)-N(2))-methyltransferase RsmD"/>
    <property type="match status" value="1"/>
</dbReference>
<evidence type="ECO:0000256" key="2">
    <source>
        <dbReference type="ARBA" id="ARBA00022679"/>
    </source>
</evidence>
<organism evidence="3 4">
    <name type="scientific">Bombilactobacillus mellifer</name>
    <dbReference type="NCBI Taxonomy" id="1218492"/>
    <lineage>
        <taxon>Bacteria</taxon>
        <taxon>Bacillati</taxon>
        <taxon>Bacillota</taxon>
        <taxon>Bacilli</taxon>
        <taxon>Lactobacillales</taxon>
        <taxon>Lactobacillaceae</taxon>
        <taxon>Bombilactobacillus</taxon>
    </lineage>
</organism>
<dbReference type="PATRIC" id="fig|1218492.5.peg.1067"/>
<dbReference type="AlphaFoldDB" id="A0A0F4LTC8"/>
<dbReference type="CDD" id="cd02440">
    <property type="entry name" value="AdoMet_MTases"/>
    <property type="match status" value="1"/>
</dbReference>
<evidence type="ECO:0000313" key="4">
    <source>
        <dbReference type="Proteomes" id="UP000033558"/>
    </source>
</evidence>
<keyword evidence="4" id="KW-1185">Reference proteome</keyword>
<dbReference type="OrthoDB" id="9803017at2"/>
<dbReference type="InterPro" id="IPR004398">
    <property type="entry name" value="RNA_MeTrfase_RsmD"/>
</dbReference>
<dbReference type="GO" id="GO:0031167">
    <property type="term" value="P:rRNA methylation"/>
    <property type="evidence" value="ECO:0007669"/>
    <property type="project" value="InterPro"/>
</dbReference>
<gene>
    <name evidence="3" type="primary">rsmD</name>
    <name evidence="3" type="ORF">JG30_09280</name>
</gene>
<protein>
    <submittedName>
        <fullName evidence="3">Ribosomal RNA small subunit methyltransferase D</fullName>
    </submittedName>
</protein>
<dbReference type="InterPro" id="IPR002052">
    <property type="entry name" value="DNA_methylase_N6_adenine_CS"/>
</dbReference>
<dbReference type="Proteomes" id="UP000033558">
    <property type="component" value="Unassembled WGS sequence"/>
</dbReference>
<dbReference type="EMBL" id="JXJQ01000008">
    <property type="protein sequence ID" value="KJY61875.1"/>
    <property type="molecule type" value="Genomic_DNA"/>
</dbReference>
<dbReference type="SUPFAM" id="SSF53335">
    <property type="entry name" value="S-adenosyl-L-methionine-dependent methyltransferases"/>
    <property type="match status" value="1"/>
</dbReference>
<sequence length="185" mass="20680">MRVIAGKFHGLPLKPVPGRNTRPTGAKVKESIYNILAAHCSQMHYGLDLFAGTGALGIEAVSRGLEQMYLVDKNYTAIKTIQANIQKTHAPAAFILWKMTAQQALDKLNTLATPLDLLILDPPYAMHVNLDIIRQCVQQQLLAPHAFIIIETNYDLSQQRPSNFSCIASKKYGQTFVEIWRFEGE</sequence>
<dbReference type="RefSeq" id="WP_046316598.1">
    <property type="nucleotide sequence ID" value="NZ_JBHSZT010000001.1"/>
</dbReference>
<dbReference type="PIRSF" id="PIRSF004553">
    <property type="entry name" value="CHP00095"/>
    <property type="match status" value="1"/>
</dbReference>
<dbReference type="InterPro" id="IPR029063">
    <property type="entry name" value="SAM-dependent_MTases_sf"/>
</dbReference>
<evidence type="ECO:0000256" key="1">
    <source>
        <dbReference type="ARBA" id="ARBA00022603"/>
    </source>
</evidence>
<dbReference type="HOGENOM" id="CLU_075826_0_0_9"/>
<keyword evidence="2 3" id="KW-0808">Transferase</keyword>
<proteinExistence type="predicted"/>
<dbReference type="GO" id="GO:0008168">
    <property type="term" value="F:methyltransferase activity"/>
    <property type="evidence" value="ECO:0007669"/>
    <property type="project" value="UniProtKB-KW"/>
</dbReference>
<dbReference type="Gene3D" id="3.40.50.150">
    <property type="entry name" value="Vaccinia Virus protein VP39"/>
    <property type="match status" value="1"/>
</dbReference>
<dbReference type="PROSITE" id="PS00092">
    <property type="entry name" value="N6_MTASE"/>
    <property type="match status" value="1"/>
</dbReference>
<name>A0A0F4LTC8_9LACO</name>
<reference evidence="3 4" key="1">
    <citation type="submission" date="2015-01" db="EMBL/GenBank/DDBJ databases">
        <title>Comparative genomics of the lactic acid bacteria isolated from the honey bee gut.</title>
        <authorList>
            <person name="Ellegaard K.M."/>
            <person name="Tamarit D."/>
            <person name="Javelind E."/>
            <person name="Olofsson T."/>
            <person name="Andersson S.G."/>
            <person name="Vasquez A."/>
        </authorList>
    </citation>
    <scope>NUCLEOTIDE SEQUENCE [LARGE SCALE GENOMIC DNA]</scope>
    <source>
        <strain evidence="3 4">Bin4</strain>
    </source>
</reference>
<dbReference type="PANTHER" id="PTHR43542">
    <property type="entry name" value="METHYLTRANSFERASE"/>
    <property type="match status" value="1"/>
</dbReference>
<accession>A0A0F4LTC8</accession>
<keyword evidence="1 3" id="KW-0489">Methyltransferase</keyword>
<dbReference type="GO" id="GO:0003676">
    <property type="term" value="F:nucleic acid binding"/>
    <property type="evidence" value="ECO:0007669"/>
    <property type="project" value="InterPro"/>
</dbReference>
<dbReference type="Pfam" id="PF03602">
    <property type="entry name" value="Cons_hypoth95"/>
    <property type="match status" value="1"/>
</dbReference>
<comment type="caution">
    <text evidence="3">The sequence shown here is derived from an EMBL/GenBank/DDBJ whole genome shotgun (WGS) entry which is preliminary data.</text>
</comment>